<dbReference type="PROSITE" id="PS50843">
    <property type="entry name" value="EXPANSIN_CBD"/>
    <property type="match status" value="1"/>
</dbReference>
<keyword evidence="7" id="KW-1185">Reference proteome</keyword>
<dbReference type="GeneID" id="107765720"/>
<dbReference type="AlphaFoldDB" id="A0A1S3XJ57"/>
<dbReference type="Pfam" id="PF01357">
    <property type="entry name" value="Expansin_C"/>
    <property type="match status" value="1"/>
</dbReference>
<protein>
    <submittedName>
        <fullName evidence="8">Expansin-B15-like</fullName>
    </submittedName>
</protein>
<dbReference type="Gene3D" id="2.60.40.760">
    <property type="entry name" value="Expansin, cellulose-binding-like domain"/>
    <property type="match status" value="1"/>
</dbReference>
<reference evidence="7" key="1">
    <citation type="journal article" date="2014" name="Nat. Commun.">
        <title>The tobacco genome sequence and its comparison with those of tomato and potato.</title>
        <authorList>
            <person name="Sierro N."/>
            <person name="Battey J.N."/>
            <person name="Ouadi S."/>
            <person name="Bakaher N."/>
            <person name="Bovet L."/>
            <person name="Willig A."/>
            <person name="Goepfert S."/>
            <person name="Peitsch M.C."/>
            <person name="Ivanov N.V."/>
        </authorList>
    </citation>
    <scope>NUCLEOTIDE SEQUENCE [LARGE SCALE GENOMIC DNA]</scope>
</reference>
<name>A0A1S3XJ57_TOBAC</name>
<evidence type="ECO:0000256" key="1">
    <source>
        <dbReference type="ARBA" id="ARBA00004613"/>
    </source>
</evidence>
<dbReference type="GO" id="GO:0009653">
    <property type="term" value="P:anatomical structure morphogenesis"/>
    <property type="evidence" value="ECO:0007669"/>
    <property type="project" value="UniProtKB-ARBA"/>
</dbReference>
<evidence type="ECO:0000259" key="5">
    <source>
        <dbReference type="PROSITE" id="PS50842"/>
    </source>
</evidence>
<feature type="chain" id="PRO_5010168367" evidence="4">
    <location>
        <begin position="23"/>
        <end position="258"/>
    </location>
</feature>
<evidence type="ECO:0000313" key="7">
    <source>
        <dbReference type="Proteomes" id="UP000790787"/>
    </source>
</evidence>
<dbReference type="InterPro" id="IPR007117">
    <property type="entry name" value="Expansin_CBD"/>
</dbReference>
<evidence type="ECO:0000259" key="6">
    <source>
        <dbReference type="PROSITE" id="PS50843"/>
    </source>
</evidence>
<dbReference type="InterPro" id="IPR005795">
    <property type="entry name" value="LolPI"/>
</dbReference>
<dbReference type="PaxDb" id="4097-A0A1S3XJ57"/>
<dbReference type="InterPro" id="IPR036749">
    <property type="entry name" value="Expansin_CBD_sf"/>
</dbReference>
<comment type="subcellular location">
    <subcellularLocation>
        <location evidence="1">Secreted</location>
    </subcellularLocation>
</comment>
<accession>A0A1S3XJ57</accession>
<proteinExistence type="inferred from homology"/>
<feature type="domain" description="Expansin-like EG45" evidence="5">
    <location>
        <begin position="53"/>
        <end position="159"/>
    </location>
</feature>
<dbReference type="KEGG" id="nta:107765720"/>
<dbReference type="Gene3D" id="2.40.40.10">
    <property type="entry name" value="RlpA-like domain"/>
    <property type="match status" value="1"/>
</dbReference>
<dbReference type="OrthoDB" id="406505at2759"/>
<dbReference type="PRINTS" id="PR00829">
    <property type="entry name" value="LOLP1ALLERGN"/>
</dbReference>
<dbReference type="PRINTS" id="PR01225">
    <property type="entry name" value="EXPANSNFAMLY"/>
</dbReference>
<dbReference type="CDD" id="cd22275">
    <property type="entry name" value="DPBB_EXPB_N"/>
    <property type="match status" value="1"/>
</dbReference>
<comment type="similarity">
    <text evidence="3">Belongs to the expansin family.</text>
</comment>
<dbReference type="PROSITE" id="PS50842">
    <property type="entry name" value="EXPANSIN_EG45"/>
    <property type="match status" value="1"/>
</dbReference>
<dbReference type="RefSeq" id="XP_016439884.1">
    <property type="nucleotide sequence ID" value="XM_016584398.1"/>
</dbReference>
<dbReference type="RefSeq" id="XP_016439884.1">
    <property type="nucleotide sequence ID" value="XM_016584398.2"/>
</dbReference>
<dbReference type="PANTHER" id="PTHR31692:SF105">
    <property type="entry name" value="EXPANSIN-B11-LIKE"/>
    <property type="match status" value="1"/>
</dbReference>
<keyword evidence="2" id="KW-0964">Secreted</keyword>
<dbReference type="PANTHER" id="PTHR31692">
    <property type="entry name" value="EXPANSIN-B3"/>
    <property type="match status" value="1"/>
</dbReference>
<dbReference type="Pfam" id="PF03330">
    <property type="entry name" value="DPBB_1"/>
    <property type="match status" value="1"/>
</dbReference>
<dbReference type="SMR" id="A0A1S3XJ57"/>
<dbReference type="SUPFAM" id="SSF50685">
    <property type="entry name" value="Barwin-like endoglucanases"/>
    <property type="match status" value="1"/>
</dbReference>
<feature type="domain" description="Expansin-like CBD" evidence="6">
    <location>
        <begin position="172"/>
        <end position="254"/>
    </location>
</feature>
<organism evidence="7 8">
    <name type="scientific">Nicotiana tabacum</name>
    <name type="common">Common tobacco</name>
    <dbReference type="NCBI Taxonomy" id="4097"/>
    <lineage>
        <taxon>Eukaryota</taxon>
        <taxon>Viridiplantae</taxon>
        <taxon>Streptophyta</taxon>
        <taxon>Embryophyta</taxon>
        <taxon>Tracheophyta</taxon>
        <taxon>Spermatophyta</taxon>
        <taxon>Magnoliopsida</taxon>
        <taxon>eudicotyledons</taxon>
        <taxon>Gunneridae</taxon>
        <taxon>Pentapetalae</taxon>
        <taxon>asterids</taxon>
        <taxon>lamiids</taxon>
        <taxon>Solanales</taxon>
        <taxon>Solanaceae</taxon>
        <taxon>Nicotianoideae</taxon>
        <taxon>Nicotianeae</taxon>
        <taxon>Nicotiana</taxon>
    </lineage>
</organism>
<sequence length="258" mass="27163">MAFNLPLTFTFIALCLFQQCTCTHVKSLNASLAGFQPAVATFYGAPNGAGSDGGACGYTNAVSQAPYNSFVSAGNAPLFRKGLGCGACYQVQCNLGPCSGNPVTVTITDECPSCSGAVHFDLSGTAMGAMAKPGQADALRNMGNIAISYQRVPCQYKNTNVAFKVDPGSNANFLSVNVEFENGDGDLNLLELVPARSTQSITMNHVFGATWSTNINPSAQPAPYSIRLTTEFNKKLTAPNVIPVGWKPGQTYNSNVNF</sequence>
<dbReference type="OMA" id="CIGNSAC"/>
<feature type="signal peptide" evidence="4">
    <location>
        <begin position="1"/>
        <end position="22"/>
    </location>
</feature>
<dbReference type="InterPro" id="IPR007118">
    <property type="entry name" value="Expan_Lol_pI"/>
</dbReference>
<evidence type="ECO:0000256" key="2">
    <source>
        <dbReference type="ARBA" id="ARBA00022525"/>
    </source>
</evidence>
<dbReference type="Proteomes" id="UP000790787">
    <property type="component" value="Chromosome 7"/>
</dbReference>
<evidence type="ECO:0000313" key="8">
    <source>
        <dbReference type="RefSeq" id="XP_016439884.1"/>
    </source>
</evidence>
<evidence type="ECO:0000256" key="4">
    <source>
        <dbReference type="SAM" id="SignalP"/>
    </source>
</evidence>
<dbReference type="GO" id="GO:0005576">
    <property type="term" value="C:extracellular region"/>
    <property type="evidence" value="ECO:0007669"/>
    <property type="project" value="UniProtKB-SubCell"/>
</dbReference>
<evidence type="ECO:0000256" key="3">
    <source>
        <dbReference type="RuleBase" id="RU003460"/>
    </source>
</evidence>
<dbReference type="SMART" id="SM00837">
    <property type="entry name" value="DPBB_1"/>
    <property type="match status" value="1"/>
</dbReference>
<reference evidence="8" key="2">
    <citation type="submission" date="2025-08" db="UniProtKB">
        <authorList>
            <consortium name="RefSeq"/>
        </authorList>
    </citation>
    <scope>IDENTIFICATION</scope>
    <source>
        <tissue evidence="8">Leaf</tissue>
    </source>
</reference>
<keyword evidence="4" id="KW-0732">Signal</keyword>
<dbReference type="InterPro" id="IPR009009">
    <property type="entry name" value="RlpA-like_DPBB"/>
</dbReference>
<dbReference type="InterPro" id="IPR007112">
    <property type="entry name" value="Expansin/allergen_DPBB_dom"/>
</dbReference>
<dbReference type="InterPro" id="IPR036908">
    <property type="entry name" value="RlpA-like_sf"/>
</dbReference>
<dbReference type="SUPFAM" id="SSF49590">
    <property type="entry name" value="PHL pollen allergen"/>
    <property type="match status" value="1"/>
</dbReference>
<gene>
    <name evidence="8" type="primary">LOC107765720</name>
</gene>